<dbReference type="Proteomes" id="UP000324965">
    <property type="component" value="Unassembled WGS sequence"/>
</dbReference>
<keyword evidence="3" id="KW-1185">Reference proteome</keyword>
<name>A0A5B0BQX7_9ACTN</name>
<sequence>MSEKRTDLPVTAVSDMHMPAHGPETVTHIPGTASRRPRLTPAVERSLDRARAIMLPTAVLTTATALVLQALV</sequence>
<evidence type="ECO:0000313" key="2">
    <source>
        <dbReference type="EMBL" id="KAA0943225.1"/>
    </source>
</evidence>
<evidence type="ECO:0000256" key="1">
    <source>
        <dbReference type="SAM" id="MobiDB-lite"/>
    </source>
</evidence>
<protein>
    <submittedName>
        <fullName evidence="2">Uncharacterized protein</fullName>
    </submittedName>
</protein>
<organism evidence="2 3">
    <name type="scientific">Streptomyces apricus</name>
    <dbReference type="NCBI Taxonomy" id="1828112"/>
    <lineage>
        <taxon>Bacteria</taxon>
        <taxon>Bacillati</taxon>
        <taxon>Actinomycetota</taxon>
        <taxon>Actinomycetes</taxon>
        <taxon>Kitasatosporales</taxon>
        <taxon>Streptomycetaceae</taxon>
        <taxon>Streptomyces</taxon>
    </lineage>
</organism>
<accession>A0A5B0BQX7</accession>
<gene>
    <name evidence="2" type="ORF">FGF04_00315</name>
</gene>
<feature type="region of interest" description="Disordered" evidence="1">
    <location>
        <begin position="1"/>
        <end position="39"/>
    </location>
</feature>
<evidence type="ECO:0000313" key="3">
    <source>
        <dbReference type="Proteomes" id="UP000324965"/>
    </source>
</evidence>
<reference evidence="2 3" key="1">
    <citation type="submission" date="2019-05" db="EMBL/GenBank/DDBJ databases">
        <authorList>
            <person name="Hariharan J."/>
            <person name="Choudoir M.J."/>
            <person name="Diebold P."/>
            <person name="Panke-Buisse K."/>
            <person name="Buckley D.H."/>
        </authorList>
    </citation>
    <scope>NUCLEOTIDE SEQUENCE [LARGE SCALE GENOMIC DNA]</scope>
    <source>
        <strain evidence="2 3">SUN51</strain>
    </source>
</reference>
<dbReference type="EMBL" id="VDFC01000002">
    <property type="protein sequence ID" value="KAA0943225.1"/>
    <property type="molecule type" value="Genomic_DNA"/>
</dbReference>
<comment type="caution">
    <text evidence="2">The sequence shown here is derived from an EMBL/GenBank/DDBJ whole genome shotgun (WGS) entry which is preliminary data.</text>
</comment>
<dbReference type="RefSeq" id="WP_149509130.1">
    <property type="nucleotide sequence ID" value="NZ_VDFC01000002.1"/>
</dbReference>
<proteinExistence type="predicted"/>
<dbReference type="AlphaFoldDB" id="A0A5B0BQX7"/>